<evidence type="ECO:0000256" key="1">
    <source>
        <dbReference type="SAM" id="Coils"/>
    </source>
</evidence>
<sequence length="193" mass="21629">MTARSPMDVHRAKHHNWDRKPVDIELVLDAREKAREQMLNAENKKLEKDRAERMKNRVIKMISTVVATAALEKAGTGVETQPKLVPLKVVPSPTALGISKFSILNVVKSSAHHRSKSQGSPPPHSVHAAGSYKKHQAKVFIPPPSEEFDRNVETQSRAFAIENEVGNAVRQRLDVDNEIESQRIAYLFEKGVE</sequence>
<keyword evidence="4" id="KW-1185">Reference proteome</keyword>
<reference evidence="3 4" key="1">
    <citation type="submission" date="2018-11" db="EMBL/GenBank/DDBJ databases">
        <authorList>
            <consortium name="Pathogen Informatics"/>
        </authorList>
    </citation>
    <scope>NUCLEOTIDE SEQUENCE [LARGE SCALE GENOMIC DNA]</scope>
</reference>
<proteinExistence type="predicted"/>
<gene>
    <name evidence="3" type="ORF">SVUK_LOCUS6535</name>
</gene>
<dbReference type="EMBL" id="UYYB01020854">
    <property type="protein sequence ID" value="VDM71537.1"/>
    <property type="molecule type" value="Genomic_DNA"/>
</dbReference>
<evidence type="ECO:0000313" key="4">
    <source>
        <dbReference type="Proteomes" id="UP000270094"/>
    </source>
</evidence>
<accession>A0A3P7J580</accession>
<feature type="non-terminal residue" evidence="3">
    <location>
        <position position="193"/>
    </location>
</feature>
<dbReference type="Proteomes" id="UP000270094">
    <property type="component" value="Unassembled WGS sequence"/>
</dbReference>
<dbReference type="OrthoDB" id="6380629at2759"/>
<feature type="region of interest" description="Disordered" evidence="2">
    <location>
        <begin position="110"/>
        <end position="135"/>
    </location>
</feature>
<protein>
    <submittedName>
        <fullName evidence="3">Uncharacterized protein</fullName>
    </submittedName>
</protein>
<dbReference type="AlphaFoldDB" id="A0A3P7J580"/>
<organism evidence="3 4">
    <name type="scientific">Strongylus vulgaris</name>
    <name type="common">Blood worm</name>
    <dbReference type="NCBI Taxonomy" id="40348"/>
    <lineage>
        <taxon>Eukaryota</taxon>
        <taxon>Metazoa</taxon>
        <taxon>Ecdysozoa</taxon>
        <taxon>Nematoda</taxon>
        <taxon>Chromadorea</taxon>
        <taxon>Rhabditida</taxon>
        <taxon>Rhabditina</taxon>
        <taxon>Rhabditomorpha</taxon>
        <taxon>Strongyloidea</taxon>
        <taxon>Strongylidae</taxon>
        <taxon>Strongylus</taxon>
    </lineage>
</organism>
<evidence type="ECO:0000313" key="3">
    <source>
        <dbReference type="EMBL" id="VDM71537.1"/>
    </source>
</evidence>
<feature type="coiled-coil region" evidence="1">
    <location>
        <begin position="24"/>
        <end position="54"/>
    </location>
</feature>
<name>A0A3P7J580_STRVU</name>
<evidence type="ECO:0000256" key="2">
    <source>
        <dbReference type="SAM" id="MobiDB-lite"/>
    </source>
</evidence>
<keyword evidence="1" id="KW-0175">Coiled coil</keyword>